<keyword evidence="3" id="KW-0804">Transcription</keyword>
<dbReference type="PROSITE" id="PS50977">
    <property type="entry name" value="HTH_TETR_2"/>
    <property type="match status" value="1"/>
</dbReference>
<evidence type="ECO:0000313" key="6">
    <source>
        <dbReference type="EMBL" id="QMV74837.1"/>
    </source>
</evidence>
<feature type="DNA-binding region" description="H-T-H motif" evidence="4">
    <location>
        <begin position="33"/>
        <end position="52"/>
    </location>
</feature>
<dbReference type="InterPro" id="IPR001647">
    <property type="entry name" value="HTH_TetR"/>
</dbReference>
<dbReference type="InterPro" id="IPR009057">
    <property type="entry name" value="Homeodomain-like_sf"/>
</dbReference>
<keyword evidence="7" id="KW-1185">Reference proteome</keyword>
<dbReference type="PRINTS" id="PR00455">
    <property type="entry name" value="HTHTETR"/>
</dbReference>
<dbReference type="Proteomes" id="UP000515240">
    <property type="component" value="Chromosome"/>
</dbReference>
<dbReference type="PANTHER" id="PTHR30055">
    <property type="entry name" value="HTH-TYPE TRANSCRIPTIONAL REGULATOR RUTR"/>
    <property type="match status" value="1"/>
</dbReference>
<dbReference type="GO" id="GO:0003700">
    <property type="term" value="F:DNA-binding transcription factor activity"/>
    <property type="evidence" value="ECO:0007669"/>
    <property type="project" value="TreeGrafter"/>
</dbReference>
<evidence type="ECO:0000256" key="3">
    <source>
        <dbReference type="ARBA" id="ARBA00023163"/>
    </source>
</evidence>
<gene>
    <name evidence="6" type="ORF">HS961_19445</name>
</gene>
<evidence type="ECO:0000313" key="7">
    <source>
        <dbReference type="Proteomes" id="UP000515240"/>
    </source>
</evidence>
<dbReference type="EMBL" id="CP058554">
    <property type="protein sequence ID" value="QMV74837.1"/>
    <property type="molecule type" value="Genomic_DNA"/>
</dbReference>
<sequence length="199" mass="22378">MPNLHQIKSEQTRERLMDAALALMEAKGLAGLSMHEVARSAGMTTGAVQHHFPSKAALMLQIIQRLVQKIDTDDSFWPSPRWPLQRRADHFVHEAWQRLYGQPRFAVAWEAYLAVRADAAMVAHIQAERALINDKLQLRMVRSFPEWADAPDAVARFQLVLSCLRGMGVLAPFSSPAAMELQLQQLSLLLQSFSPEVTP</sequence>
<dbReference type="SUPFAM" id="SSF46689">
    <property type="entry name" value="Homeodomain-like"/>
    <property type="match status" value="1"/>
</dbReference>
<dbReference type="GO" id="GO:0000976">
    <property type="term" value="F:transcription cis-regulatory region binding"/>
    <property type="evidence" value="ECO:0007669"/>
    <property type="project" value="TreeGrafter"/>
</dbReference>
<keyword evidence="2 4" id="KW-0238">DNA-binding</keyword>
<keyword evidence="1" id="KW-0805">Transcription regulation</keyword>
<dbReference type="KEGG" id="cpis:HS961_19445"/>
<protein>
    <submittedName>
        <fullName evidence="6">TetR/AcrR family transcriptional regulator</fullName>
    </submittedName>
</protein>
<feature type="domain" description="HTH tetR-type" evidence="5">
    <location>
        <begin position="10"/>
        <end position="70"/>
    </location>
</feature>
<evidence type="ECO:0000256" key="2">
    <source>
        <dbReference type="ARBA" id="ARBA00023125"/>
    </source>
</evidence>
<dbReference type="PANTHER" id="PTHR30055:SF234">
    <property type="entry name" value="HTH-TYPE TRANSCRIPTIONAL REGULATOR BETI"/>
    <property type="match status" value="1"/>
</dbReference>
<evidence type="ECO:0000256" key="4">
    <source>
        <dbReference type="PROSITE-ProRule" id="PRU00335"/>
    </source>
</evidence>
<evidence type="ECO:0000256" key="1">
    <source>
        <dbReference type="ARBA" id="ARBA00023015"/>
    </source>
</evidence>
<dbReference type="InterPro" id="IPR050109">
    <property type="entry name" value="HTH-type_TetR-like_transc_reg"/>
</dbReference>
<proteinExistence type="predicted"/>
<evidence type="ECO:0000259" key="5">
    <source>
        <dbReference type="PROSITE" id="PS50977"/>
    </source>
</evidence>
<dbReference type="Gene3D" id="1.10.357.10">
    <property type="entry name" value="Tetracycline Repressor, domain 2"/>
    <property type="match status" value="1"/>
</dbReference>
<name>A0A7G5ELG2_9BURK</name>
<dbReference type="AlphaFoldDB" id="A0A7G5ELG2"/>
<reference evidence="6 7" key="1">
    <citation type="journal article" date="2020" name="G3 (Bethesda)">
        <title>CeMbio - The Caenorhabditis elegans Microbiome Resource.</title>
        <authorList>
            <person name="Dirksen P."/>
            <person name="Assie A."/>
            <person name="Zimmermann J."/>
            <person name="Zhang F."/>
            <person name="Tietje A.M."/>
            <person name="Marsh S.A."/>
            <person name="Felix M.A."/>
            <person name="Shapira M."/>
            <person name="Kaleta C."/>
            <person name="Schulenburg H."/>
            <person name="Samuel B."/>
        </authorList>
    </citation>
    <scope>NUCLEOTIDE SEQUENCE [LARGE SCALE GENOMIC DNA]</scope>
    <source>
        <strain evidence="6 7">BIGb0172</strain>
    </source>
</reference>
<accession>A0A7G5ELG2</accession>
<organism evidence="6 7">
    <name type="scientific">Comamonas piscis</name>
    <dbReference type="NCBI Taxonomy" id="1562974"/>
    <lineage>
        <taxon>Bacteria</taxon>
        <taxon>Pseudomonadati</taxon>
        <taxon>Pseudomonadota</taxon>
        <taxon>Betaproteobacteria</taxon>
        <taxon>Burkholderiales</taxon>
        <taxon>Comamonadaceae</taxon>
        <taxon>Comamonas</taxon>
    </lineage>
</organism>
<dbReference type="RefSeq" id="WP_182324822.1">
    <property type="nucleotide sequence ID" value="NZ_CP058554.1"/>
</dbReference>
<dbReference type="Pfam" id="PF00440">
    <property type="entry name" value="TetR_N"/>
    <property type="match status" value="1"/>
</dbReference>